<evidence type="ECO:0000313" key="3">
    <source>
        <dbReference type="Proteomes" id="UP000003789"/>
    </source>
</evidence>
<dbReference type="HOGENOM" id="CLU_3010327_0_0_6"/>
<organism evidence="2 3">
    <name type="scientific">Photobacterium profundum 3TCK</name>
    <dbReference type="NCBI Taxonomy" id="314280"/>
    <lineage>
        <taxon>Bacteria</taxon>
        <taxon>Pseudomonadati</taxon>
        <taxon>Pseudomonadota</taxon>
        <taxon>Gammaproteobacteria</taxon>
        <taxon>Vibrionales</taxon>
        <taxon>Vibrionaceae</taxon>
        <taxon>Photobacterium</taxon>
    </lineage>
</organism>
<dbReference type="PROSITE" id="PS51257">
    <property type="entry name" value="PROKAR_LIPOPROTEIN"/>
    <property type="match status" value="1"/>
</dbReference>
<protein>
    <submittedName>
        <fullName evidence="2">Uncharacterized protein</fullName>
    </submittedName>
</protein>
<reference evidence="2 3" key="1">
    <citation type="submission" date="2006-03" db="EMBL/GenBank/DDBJ databases">
        <authorList>
            <person name="Bartlett D.H."/>
            <person name="Valle G."/>
            <person name="Lauro F.M."/>
            <person name="Vezzi A."/>
            <person name="Simonato F."/>
            <person name="Eloe E."/>
            <person name="Vitulo N."/>
            <person name="Stratton T.K."/>
            <person name="D'angelo M."/>
            <person name="Ferriera S."/>
            <person name="Johnson J."/>
            <person name="Kravitz S."/>
            <person name="Beeson K."/>
            <person name="Sutton G."/>
            <person name="Rogers Y."/>
            <person name="Friedman R."/>
            <person name="Frazier M."/>
            <person name="Venter J.C."/>
        </authorList>
    </citation>
    <scope>NUCLEOTIDE SEQUENCE [LARGE SCALE GENOMIC DNA]</scope>
    <source>
        <strain evidence="2 3">3TCK</strain>
    </source>
</reference>
<sequence>MKKVCSMLAGILVSILLAGCTTNENYRPPDDLESKVRAEQRKEEANCMLNGSANCF</sequence>
<accession>Q1ZA60</accession>
<dbReference type="AlphaFoldDB" id="Q1ZA60"/>
<evidence type="ECO:0000313" key="2">
    <source>
        <dbReference type="EMBL" id="EAS45632.1"/>
    </source>
</evidence>
<dbReference type="Proteomes" id="UP000003789">
    <property type="component" value="Unassembled WGS sequence"/>
</dbReference>
<gene>
    <name evidence="2" type="ORF">P3TCK_04626</name>
</gene>
<comment type="caution">
    <text evidence="2">The sequence shown here is derived from an EMBL/GenBank/DDBJ whole genome shotgun (WGS) entry which is preliminary data.</text>
</comment>
<feature type="signal peptide" evidence="1">
    <location>
        <begin position="1"/>
        <end position="18"/>
    </location>
</feature>
<keyword evidence="1" id="KW-0732">Signal</keyword>
<name>Q1ZA60_9GAMM</name>
<dbReference type="EMBL" id="AAPH01000001">
    <property type="protein sequence ID" value="EAS45632.1"/>
    <property type="molecule type" value="Genomic_DNA"/>
</dbReference>
<proteinExistence type="predicted"/>
<evidence type="ECO:0000256" key="1">
    <source>
        <dbReference type="SAM" id="SignalP"/>
    </source>
</evidence>
<feature type="chain" id="PRO_5004198361" evidence="1">
    <location>
        <begin position="19"/>
        <end position="56"/>
    </location>
</feature>